<keyword evidence="3" id="KW-1185">Reference proteome</keyword>
<reference evidence="2" key="1">
    <citation type="submission" date="2023-10" db="EMBL/GenBank/DDBJ databases">
        <authorList>
            <person name="Chen Y."/>
            <person name="Shah S."/>
            <person name="Dougan E. K."/>
            <person name="Thang M."/>
            <person name="Chan C."/>
        </authorList>
    </citation>
    <scope>NUCLEOTIDE SEQUENCE [LARGE SCALE GENOMIC DNA]</scope>
</reference>
<evidence type="ECO:0000313" key="3">
    <source>
        <dbReference type="Proteomes" id="UP001189429"/>
    </source>
</evidence>
<proteinExistence type="predicted"/>
<accession>A0ABN9S3G6</accession>
<protein>
    <recommendedName>
        <fullName evidence="1">Reverse transcriptase domain-containing protein</fullName>
    </recommendedName>
</protein>
<gene>
    <name evidence="2" type="ORF">PCOR1329_LOCUS25611</name>
</gene>
<dbReference type="PROSITE" id="PS50878">
    <property type="entry name" value="RT_POL"/>
    <property type="match status" value="1"/>
</dbReference>
<feature type="domain" description="Reverse transcriptase" evidence="1">
    <location>
        <begin position="1"/>
        <end position="135"/>
    </location>
</feature>
<evidence type="ECO:0000259" key="1">
    <source>
        <dbReference type="PROSITE" id="PS50878"/>
    </source>
</evidence>
<dbReference type="EMBL" id="CAUYUJ010008969">
    <property type="protein sequence ID" value="CAK0825495.1"/>
    <property type="molecule type" value="Genomic_DNA"/>
</dbReference>
<comment type="caution">
    <text evidence="2">The sequence shown here is derived from an EMBL/GenBank/DDBJ whole genome shotgun (WGS) entry which is preliminary data.</text>
</comment>
<dbReference type="InterPro" id="IPR043502">
    <property type="entry name" value="DNA/RNA_pol_sf"/>
</dbReference>
<dbReference type="SUPFAM" id="SSF56672">
    <property type="entry name" value="DNA/RNA polymerases"/>
    <property type="match status" value="1"/>
</dbReference>
<organism evidence="2 3">
    <name type="scientific">Prorocentrum cordatum</name>
    <dbReference type="NCBI Taxonomy" id="2364126"/>
    <lineage>
        <taxon>Eukaryota</taxon>
        <taxon>Sar</taxon>
        <taxon>Alveolata</taxon>
        <taxon>Dinophyceae</taxon>
        <taxon>Prorocentrales</taxon>
        <taxon>Prorocentraceae</taxon>
        <taxon>Prorocentrum</taxon>
    </lineage>
</organism>
<sequence length="212" mass="23387">MHRAGSALVFCAPSRCVLSLKGETFARFPLEAGVRQGCPLSPLVYALVAEALLDKLEQDIDGILVRAYADDTVLILKQFLRVLPPLERFFVEFAAIFGLRLNLRKPVVVPLTRALLEQNAASFMERATAWKDMSVQHSAKTWATSWGLAMAARRGTNHWLSSTSGCTCGETRHSGCSGRLGLTILSCGRRCSTWRSWSGPTLTCRKKCKDVL</sequence>
<dbReference type="Proteomes" id="UP001189429">
    <property type="component" value="Unassembled WGS sequence"/>
</dbReference>
<dbReference type="Pfam" id="PF00078">
    <property type="entry name" value="RVT_1"/>
    <property type="match status" value="1"/>
</dbReference>
<dbReference type="InterPro" id="IPR000477">
    <property type="entry name" value="RT_dom"/>
</dbReference>
<name>A0ABN9S3G6_9DINO</name>
<evidence type="ECO:0000313" key="2">
    <source>
        <dbReference type="EMBL" id="CAK0825495.1"/>
    </source>
</evidence>